<dbReference type="CDD" id="cd04301">
    <property type="entry name" value="NAT_SF"/>
    <property type="match status" value="1"/>
</dbReference>
<accession>A0ABS0I3B6</accession>
<evidence type="ECO:0000256" key="2">
    <source>
        <dbReference type="ARBA" id="ARBA00023315"/>
    </source>
</evidence>
<evidence type="ECO:0000256" key="1">
    <source>
        <dbReference type="ARBA" id="ARBA00022679"/>
    </source>
</evidence>
<dbReference type="SUPFAM" id="SSF55729">
    <property type="entry name" value="Acyl-CoA N-acyltransferases (Nat)"/>
    <property type="match status" value="1"/>
</dbReference>
<dbReference type="PANTHER" id="PTHR43877:SF2">
    <property type="entry name" value="AMINOALKYLPHOSPHONATE N-ACETYLTRANSFERASE-RELATED"/>
    <property type="match status" value="1"/>
</dbReference>
<evidence type="ECO:0000259" key="3">
    <source>
        <dbReference type="PROSITE" id="PS51186"/>
    </source>
</evidence>
<dbReference type="Gene3D" id="3.40.630.30">
    <property type="match status" value="1"/>
</dbReference>
<keyword evidence="2" id="KW-0012">Acyltransferase</keyword>
<feature type="domain" description="N-acetyltransferase" evidence="3">
    <location>
        <begin position="13"/>
        <end position="161"/>
    </location>
</feature>
<reference evidence="4 5" key="1">
    <citation type="submission" date="2020-11" db="EMBL/GenBank/DDBJ databases">
        <authorList>
            <person name="Kim M.K."/>
        </authorList>
    </citation>
    <scope>NUCLEOTIDE SEQUENCE [LARGE SCALE GENOMIC DNA]</scope>
    <source>
        <strain evidence="4 5">BT662</strain>
    </source>
</reference>
<keyword evidence="1" id="KW-0808">Transferase</keyword>
<organism evidence="4 5">
    <name type="scientific">Hymenobacter ruricola</name>
    <dbReference type="NCBI Taxonomy" id="2791023"/>
    <lineage>
        <taxon>Bacteria</taxon>
        <taxon>Pseudomonadati</taxon>
        <taxon>Bacteroidota</taxon>
        <taxon>Cytophagia</taxon>
        <taxon>Cytophagales</taxon>
        <taxon>Hymenobacteraceae</taxon>
        <taxon>Hymenobacter</taxon>
    </lineage>
</organism>
<name>A0ABS0I3B6_9BACT</name>
<dbReference type="Pfam" id="PF00583">
    <property type="entry name" value="Acetyltransf_1"/>
    <property type="match status" value="1"/>
</dbReference>
<dbReference type="RefSeq" id="WP_196292873.1">
    <property type="nucleotide sequence ID" value="NZ_JADQDM010000003.1"/>
</dbReference>
<dbReference type="InterPro" id="IPR050832">
    <property type="entry name" value="Bact_Acetyltransf"/>
</dbReference>
<comment type="caution">
    <text evidence="4">The sequence shown here is derived from an EMBL/GenBank/DDBJ whole genome shotgun (WGS) entry which is preliminary data.</text>
</comment>
<dbReference type="PANTHER" id="PTHR43877">
    <property type="entry name" value="AMINOALKYLPHOSPHONATE N-ACETYLTRANSFERASE-RELATED-RELATED"/>
    <property type="match status" value="1"/>
</dbReference>
<proteinExistence type="predicted"/>
<keyword evidence="5" id="KW-1185">Reference proteome</keyword>
<sequence>MPPTATPALPAPVRIRPAEPADLPFILALVPRLTAFGPPAWRDAEQMTQFDREVLTRAVHEPTATRQVFVAETTQLAGLLHLTTSTDYYEQTRAHIADLIVDAVAEGQGVGRALLAHAETWARAQGLATLALSVFAQNTHAREVYQKAGFGEDMITCIKQL</sequence>
<dbReference type="InterPro" id="IPR016181">
    <property type="entry name" value="Acyl_CoA_acyltransferase"/>
</dbReference>
<dbReference type="Proteomes" id="UP000618931">
    <property type="component" value="Unassembled WGS sequence"/>
</dbReference>
<evidence type="ECO:0000313" key="4">
    <source>
        <dbReference type="EMBL" id="MBF9221430.1"/>
    </source>
</evidence>
<dbReference type="PROSITE" id="PS51186">
    <property type="entry name" value="GNAT"/>
    <property type="match status" value="1"/>
</dbReference>
<dbReference type="InterPro" id="IPR000182">
    <property type="entry name" value="GNAT_dom"/>
</dbReference>
<dbReference type="EMBL" id="JADQDM010000003">
    <property type="protein sequence ID" value="MBF9221430.1"/>
    <property type="molecule type" value="Genomic_DNA"/>
</dbReference>
<evidence type="ECO:0000313" key="5">
    <source>
        <dbReference type="Proteomes" id="UP000618931"/>
    </source>
</evidence>
<gene>
    <name evidence="4" type="ORF">I2H31_09970</name>
</gene>
<protein>
    <submittedName>
        <fullName evidence="4">GNAT family N-acetyltransferase</fullName>
    </submittedName>
</protein>